<dbReference type="GO" id="GO:0046872">
    <property type="term" value="F:metal ion binding"/>
    <property type="evidence" value="ECO:0007669"/>
    <property type="project" value="UniProtKB-KW"/>
</dbReference>
<feature type="active site" description="Proton acceptor" evidence="4">
    <location>
        <position position="222"/>
    </location>
</feature>
<dbReference type="Proteomes" id="UP000292052">
    <property type="component" value="Unassembled WGS sequence"/>
</dbReference>
<dbReference type="AlphaFoldDB" id="A0A482V6Q1"/>
<dbReference type="GO" id="GO:0006309">
    <property type="term" value="P:apoptotic DNA fragmentation"/>
    <property type="evidence" value="ECO:0007669"/>
    <property type="project" value="TreeGrafter"/>
</dbReference>
<feature type="domain" description="DNA/RNA non-specific endonuclease/pyrophosphatase/phosphodiesterase" evidence="6">
    <location>
        <begin position="133"/>
        <end position="377"/>
    </location>
</feature>
<dbReference type="SMART" id="SM00892">
    <property type="entry name" value="Endonuclease_NS"/>
    <property type="match status" value="1"/>
</dbReference>
<keyword evidence="2" id="KW-0540">Nuclease</keyword>
<dbReference type="GO" id="GO:0005743">
    <property type="term" value="C:mitochondrial inner membrane"/>
    <property type="evidence" value="ECO:0007669"/>
    <property type="project" value="TreeGrafter"/>
</dbReference>
<dbReference type="EMBL" id="QDEB01131258">
    <property type="protein sequence ID" value="RZB39101.1"/>
    <property type="molecule type" value="Genomic_DNA"/>
</dbReference>
<evidence type="ECO:0000256" key="2">
    <source>
        <dbReference type="ARBA" id="ARBA00022722"/>
    </source>
</evidence>
<dbReference type="InterPro" id="IPR044925">
    <property type="entry name" value="His-Me_finger_sf"/>
</dbReference>
<comment type="similarity">
    <text evidence="1">Belongs to the DNA/RNA non-specific endonuclease family.</text>
</comment>
<keyword evidence="5" id="KW-0479">Metal-binding</keyword>
<dbReference type="InterPro" id="IPR044929">
    <property type="entry name" value="DNA/RNA_non-sp_Endonuclease_sf"/>
</dbReference>
<name>A0A482V6Q1_ASBVE</name>
<organism evidence="7 8">
    <name type="scientific">Asbolus verrucosus</name>
    <name type="common">Desert ironclad beetle</name>
    <dbReference type="NCBI Taxonomy" id="1661398"/>
    <lineage>
        <taxon>Eukaryota</taxon>
        <taxon>Metazoa</taxon>
        <taxon>Ecdysozoa</taxon>
        <taxon>Arthropoda</taxon>
        <taxon>Hexapoda</taxon>
        <taxon>Insecta</taxon>
        <taxon>Pterygota</taxon>
        <taxon>Neoptera</taxon>
        <taxon>Endopterygota</taxon>
        <taxon>Coleoptera</taxon>
        <taxon>Polyphaga</taxon>
        <taxon>Cucujiformia</taxon>
        <taxon>Tenebrionidae</taxon>
        <taxon>Pimeliinae</taxon>
        <taxon>Asbolus</taxon>
    </lineage>
</organism>
<dbReference type="FunFam" id="3.40.570.10:FF:000007">
    <property type="entry name" value="Alkaline nuclease"/>
    <property type="match status" value="1"/>
</dbReference>
<accession>A0A482V6Q1</accession>
<feature type="binding site" evidence="5">
    <location>
        <position position="252"/>
    </location>
    <ligand>
        <name>Mg(2+)</name>
        <dbReference type="ChEBI" id="CHEBI:18420"/>
        <note>catalytic</note>
    </ligand>
</feature>
<reference evidence="7 8" key="1">
    <citation type="submission" date="2017-03" db="EMBL/GenBank/DDBJ databases">
        <title>Genome of the blue death feigning beetle - Asbolus verrucosus.</title>
        <authorList>
            <person name="Rider S.D."/>
        </authorList>
    </citation>
    <scope>NUCLEOTIDE SEQUENCE [LARGE SCALE GENOMIC DNA]</scope>
    <source>
        <strain evidence="7">Butters</strain>
        <tissue evidence="7">Head and leg muscle</tissue>
    </source>
</reference>
<dbReference type="InterPro" id="IPR040255">
    <property type="entry name" value="Non-specific_endonuclease"/>
</dbReference>
<keyword evidence="3 7" id="KW-0378">Hydrolase</keyword>
<evidence type="ECO:0000256" key="5">
    <source>
        <dbReference type="PIRSR" id="PIRSR640255-2"/>
    </source>
</evidence>
<protein>
    <submittedName>
        <fullName evidence="7">Endonuclease NS domain containing protein</fullName>
    </submittedName>
</protein>
<dbReference type="PANTHER" id="PTHR13966:SF19">
    <property type="entry name" value="NUCLEASE EXOG, MITOCHONDRIAL"/>
    <property type="match status" value="1"/>
</dbReference>
<dbReference type="OrthoDB" id="5960141at2759"/>
<evidence type="ECO:0000313" key="8">
    <source>
        <dbReference type="Proteomes" id="UP000292052"/>
    </source>
</evidence>
<dbReference type="SUPFAM" id="SSF54060">
    <property type="entry name" value="His-Me finger endonucleases"/>
    <property type="match status" value="1"/>
</dbReference>
<gene>
    <name evidence="7" type="ORF">BDFB_001810</name>
</gene>
<dbReference type="PANTHER" id="PTHR13966">
    <property type="entry name" value="ENDONUCLEASE RELATED"/>
    <property type="match status" value="1"/>
</dbReference>
<evidence type="ECO:0000256" key="4">
    <source>
        <dbReference type="PIRSR" id="PIRSR640255-1"/>
    </source>
</evidence>
<proteinExistence type="inferred from homology"/>
<comment type="caution">
    <text evidence="7">The sequence shown here is derived from an EMBL/GenBank/DDBJ whole genome shotgun (WGS) entry which is preliminary data.</text>
</comment>
<dbReference type="Gene3D" id="3.40.570.10">
    <property type="entry name" value="Extracellular Endonuclease, subunit A"/>
    <property type="match status" value="1"/>
</dbReference>
<dbReference type="GO" id="GO:0003676">
    <property type="term" value="F:nucleic acid binding"/>
    <property type="evidence" value="ECO:0007669"/>
    <property type="project" value="InterPro"/>
</dbReference>
<feature type="non-terminal residue" evidence="7">
    <location>
        <position position="1"/>
    </location>
</feature>
<evidence type="ECO:0000256" key="1">
    <source>
        <dbReference type="ARBA" id="ARBA00010052"/>
    </source>
</evidence>
<dbReference type="GO" id="GO:0004521">
    <property type="term" value="F:RNA endonuclease activity"/>
    <property type="evidence" value="ECO:0007669"/>
    <property type="project" value="TreeGrafter"/>
</dbReference>
<evidence type="ECO:0000259" key="6">
    <source>
        <dbReference type="SMART" id="SM00892"/>
    </source>
</evidence>
<evidence type="ECO:0000313" key="7">
    <source>
        <dbReference type="EMBL" id="RZB39101.1"/>
    </source>
</evidence>
<dbReference type="STRING" id="1661398.A0A482V6Q1"/>
<dbReference type="Pfam" id="PF01223">
    <property type="entry name" value="Endonuclease_NS"/>
    <property type="match status" value="1"/>
</dbReference>
<dbReference type="GO" id="GO:0005634">
    <property type="term" value="C:nucleus"/>
    <property type="evidence" value="ECO:0007669"/>
    <property type="project" value="TreeGrafter"/>
</dbReference>
<keyword evidence="3 7" id="KW-0255">Endonuclease</keyword>
<evidence type="ECO:0000256" key="3">
    <source>
        <dbReference type="ARBA" id="ARBA00022759"/>
    </source>
</evidence>
<dbReference type="GO" id="GO:0000014">
    <property type="term" value="F:single-stranded DNA endodeoxyribonuclease activity"/>
    <property type="evidence" value="ECO:0007669"/>
    <property type="project" value="TreeGrafter"/>
</dbReference>
<sequence length="394" mass="43464">ILGGYLSLSPLIKIIVCSISISNLDPEPIVVSDQNYQFLYAEPDASALSINAGDTVIISCPGGQLSMAGDKKGTTIPATCVSDTQFTVDGQQFNFNQIACSRNPFHTARYTGNSCGVGGKEIEIGFILNDDSFAREIIVCFDEQNLNSLYSTYDLTRSIGHHESGVDRPSFIEDDFYNLGIRVNDLYVRDGQKATINGLLGLPADSTKYIKDSSDYFLARGHLTAKADFVYAPQQTATFHYVNAAPQWQTFNGDNWSTAEADVRDYAELNQLDLKVYTGTYGVTTLPHVETGEEIPIYLYVDDDGKTGIPVPELYWKVVYNPAAKEGVALLGINNPYQNDVAKSVICNDISSSLNWLHWNPTDLKAGYSYACTIDDLRQRVPYLPDFEVNGILL</sequence>
<dbReference type="InterPro" id="IPR001604">
    <property type="entry name" value="Endo_G_ENPP1-like_dom"/>
</dbReference>
<keyword evidence="8" id="KW-1185">Reference proteome</keyword>